<evidence type="ECO:0000256" key="1">
    <source>
        <dbReference type="ARBA" id="ARBA00022747"/>
    </source>
</evidence>
<gene>
    <name evidence="3" type="ORF">AUP69_09085</name>
</gene>
<dbReference type="SUPFAM" id="SSF116734">
    <property type="entry name" value="DNA methylase specificity domain"/>
    <property type="match status" value="2"/>
</dbReference>
<dbReference type="InterPro" id="IPR044946">
    <property type="entry name" value="Restrct_endonuc_typeI_TRD_sf"/>
</dbReference>
<dbReference type="RefSeq" id="WP_003854465.1">
    <property type="nucleotide sequence ID" value="NZ_JAAOYN010000001.1"/>
</dbReference>
<comment type="caution">
    <text evidence="3">The sequence shown here is derived from an EMBL/GenBank/DDBJ whole genome shotgun (WGS) entry which is preliminary data.</text>
</comment>
<keyword evidence="3" id="KW-0540">Nuclease</keyword>
<evidence type="ECO:0000313" key="4">
    <source>
        <dbReference type="Proteomes" id="UP000186091"/>
    </source>
</evidence>
<keyword evidence="3" id="KW-0378">Hydrolase</keyword>
<accession>A0AB36IDD8</accession>
<dbReference type="Gene3D" id="3.90.220.20">
    <property type="entry name" value="DNA methylase specificity domains"/>
    <property type="match status" value="2"/>
</dbReference>
<dbReference type="Proteomes" id="UP000186091">
    <property type="component" value="Unassembled WGS sequence"/>
</dbReference>
<keyword evidence="1" id="KW-0680">Restriction system</keyword>
<evidence type="ECO:0000313" key="3">
    <source>
        <dbReference type="EMBL" id="OKX80998.1"/>
    </source>
</evidence>
<dbReference type="GO" id="GO:0009307">
    <property type="term" value="P:DNA restriction-modification system"/>
    <property type="evidence" value="ECO:0007669"/>
    <property type="project" value="UniProtKB-KW"/>
</dbReference>
<dbReference type="GO" id="GO:0004519">
    <property type="term" value="F:endonuclease activity"/>
    <property type="evidence" value="ECO:0007669"/>
    <property type="project" value="UniProtKB-KW"/>
</dbReference>
<dbReference type="PANTHER" id="PTHR43140:SF1">
    <property type="entry name" value="TYPE I RESTRICTION ENZYME ECOKI SPECIFICITY SUBUNIT"/>
    <property type="match status" value="1"/>
</dbReference>
<proteinExistence type="predicted"/>
<protein>
    <submittedName>
        <fullName evidence="3">Type I restriction endonuclease subunit S</fullName>
    </submittedName>
</protein>
<dbReference type="GO" id="GO:0003677">
    <property type="term" value="F:DNA binding"/>
    <property type="evidence" value="ECO:0007669"/>
    <property type="project" value="UniProtKB-KW"/>
</dbReference>
<keyword evidence="3" id="KW-0255">Endonuclease</keyword>
<evidence type="ECO:0000256" key="2">
    <source>
        <dbReference type="ARBA" id="ARBA00023125"/>
    </source>
</evidence>
<dbReference type="InterPro" id="IPR051212">
    <property type="entry name" value="Type-I_RE_S_subunit"/>
</dbReference>
<dbReference type="PANTHER" id="PTHR43140">
    <property type="entry name" value="TYPE-1 RESTRICTION ENZYME ECOKI SPECIFICITY PROTEIN"/>
    <property type="match status" value="1"/>
</dbReference>
<sequence length="392" mass="45342">MSENWKQIPFHTLFRRIPKRTGYGEKELLSVYRDYGVVVKSDRDDNSNKPGESLDDYQLVNIGDLVLNKMKTWQGSLGISNYEGIVSPAYFVFEPRSGFDNRYMHHLLRSQPCIDYYGAHSKGIRVNQWDLQPEYLDKMKVWFPPLETQQHIADYLDRETAEIDAAVADLDRYVELLRKRQLAAEDAIIWGESVEYVRLKFLIDELDERAGQNRVDWPLLSVSIHNGVQERIEDRSKIQAVSDKLDRYKVVQTGDIVLNRMRAFQGALGISSSAGLTSPDYAVLRPHDESSAMWITLVMKTRKFVSQMAMNIRGIGSVDQGNARTPRINVSQLFDFKIPMPDKILRDQIVEMILRDQDELRRIVAESNHLRELLLKRRSVLINDVVTGRKRV</sequence>
<keyword evidence="2" id="KW-0238">DNA-binding</keyword>
<reference evidence="3 4" key="1">
    <citation type="submission" date="2015-12" db="EMBL/GenBank/DDBJ databases">
        <title>Genome sequence of Corynebacterium AS 1.542.</title>
        <authorList>
            <person name="Yang J."/>
            <person name="Yang S."/>
        </authorList>
    </citation>
    <scope>NUCLEOTIDE SEQUENCE [LARGE SCALE GENOMIC DNA]</scope>
    <source>
        <strain evidence="3 4">AS 1.542</strain>
    </source>
</reference>
<organism evidence="3 4">
    <name type="scientific">Corynebacterium glutamicum</name>
    <name type="common">Brevibacterium saccharolyticum</name>
    <dbReference type="NCBI Taxonomy" id="1718"/>
    <lineage>
        <taxon>Bacteria</taxon>
        <taxon>Bacillati</taxon>
        <taxon>Actinomycetota</taxon>
        <taxon>Actinomycetes</taxon>
        <taxon>Mycobacteriales</taxon>
        <taxon>Corynebacteriaceae</taxon>
        <taxon>Corynebacterium</taxon>
    </lineage>
</organism>
<name>A0AB36IDD8_CORGT</name>
<dbReference type="EMBL" id="LOQT01000019">
    <property type="protein sequence ID" value="OKX80998.1"/>
    <property type="molecule type" value="Genomic_DNA"/>
</dbReference>
<dbReference type="AlphaFoldDB" id="A0AB36IDD8"/>